<evidence type="ECO:0000313" key="2">
    <source>
        <dbReference type="Proteomes" id="UP001482620"/>
    </source>
</evidence>
<organism evidence="1 2">
    <name type="scientific">Ilyodon furcidens</name>
    <name type="common">goldbreast splitfin</name>
    <dbReference type="NCBI Taxonomy" id="33524"/>
    <lineage>
        <taxon>Eukaryota</taxon>
        <taxon>Metazoa</taxon>
        <taxon>Chordata</taxon>
        <taxon>Craniata</taxon>
        <taxon>Vertebrata</taxon>
        <taxon>Euteleostomi</taxon>
        <taxon>Actinopterygii</taxon>
        <taxon>Neopterygii</taxon>
        <taxon>Teleostei</taxon>
        <taxon>Neoteleostei</taxon>
        <taxon>Acanthomorphata</taxon>
        <taxon>Ovalentaria</taxon>
        <taxon>Atherinomorphae</taxon>
        <taxon>Cyprinodontiformes</taxon>
        <taxon>Goodeidae</taxon>
        <taxon>Ilyodon</taxon>
    </lineage>
</organism>
<comment type="caution">
    <text evidence="1">The sequence shown here is derived from an EMBL/GenBank/DDBJ whole genome shotgun (WGS) entry which is preliminary data.</text>
</comment>
<accession>A0ABV0UDG7</accession>
<name>A0ABV0UDG7_9TELE</name>
<evidence type="ECO:0000313" key="1">
    <source>
        <dbReference type="EMBL" id="MEQ2241762.1"/>
    </source>
</evidence>
<keyword evidence="2" id="KW-1185">Reference proteome</keyword>
<dbReference type="Proteomes" id="UP001482620">
    <property type="component" value="Unassembled WGS sequence"/>
</dbReference>
<proteinExistence type="predicted"/>
<sequence length="153" mass="17114">MKFPVVGTQIRINKLWPGQHANRCLLSDSQLRINELWVLAAESSSACVALAAGPGSPRSGAGNNWGLVPGSHVACQERLVQRRRETVPEASGKAALNVSFREPKQQVKRQHDYHHSTERVDIQDTKKTFYIECRAAIDNCLQLTMEVPFTFMI</sequence>
<dbReference type="EMBL" id="JAHRIQ010061870">
    <property type="protein sequence ID" value="MEQ2241762.1"/>
    <property type="molecule type" value="Genomic_DNA"/>
</dbReference>
<reference evidence="1 2" key="1">
    <citation type="submission" date="2021-06" db="EMBL/GenBank/DDBJ databases">
        <authorList>
            <person name="Palmer J.M."/>
        </authorList>
    </citation>
    <scope>NUCLEOTIDE SEQUENCE [LARGE SCALE GENOMIC DNA]</scope>
    <source>
        <strain evidence="2">if_2019</strain>
        <tissue evidence="1">Muscle</tissue>
    </source>
</reference>
<gene>
    <name evidence="1" type="ORF">ILYODFUR_028630</name>
</gene>
<protein>
    <submittedName>
        <fullName evidence="1">Uncharacterized protein</fullName>
    </submittedName>
</protein>